<comment type="caution">
    <text evidence="1">The sequence shown here is derived from an EMBL/GenBank/DDBJ whole genome shotgun (WGS) entry which is preliminary data.</text>
</comment>
<organism evidence="1 2">
    <name type="scientific">Rhodococcus rhodnii LMG 5362</name>
    <dbReference type="NCBI Taxonomy" id="1273125"/>
    <lineage>
        <taxon>Bacteria</taxon>
        <taxon>Bacillati</taxon>
        <taxon>Actinomycetota</taxon>
        <taxon>Actinomycetes</taxon>
        <taxon>Mycobacteriales</taxon>
        <taxon>Nocardiaceae</taxon>
        <taxon>Rhodococcus</taxon>
    </lineage>
</organism>
<sequence>MGGLVSIPKPVGVPAALAFPSGPSLTWATEQITPLVADAVAE</sequence>
<reference evidence="1 2" key="1">
    <citation type="journal article" date="2013" name="Genome Announc.">
        <title>Draft Genome Sequence of Rhodococcus rhodnii Strain LMG5362, a Symbiont of Rhodnius prolixus (Hemiptera, Reduviidae, Triatominae), the Principle Vector of Trypanosoma cruzi.</title>
        <authorList>
            <person name="Pachebat J.A."/>
            <person name="van Keulen G."/>
            <person name="Whitten M.M."/>
            <person name="Girdwood S."/>
            <person name="Del Sol R."/>
            <person name="Dyson P.J."/>
            <person name="Facey P.D."/>
        </authorList>
    </citation>
    <scope>NUCLEOTIDE SEQUENCE [LARGE SCALE GENOMIC DNA]</scope>
    <source>
        <strain evidence="1 2">LMG 5362</strain>
    </source>
</reference>
<accession>R7WH39</accession>
<evidence type="ECO:0000313" key="1">
    <source>
        <dbReference type="EMBL" id="EOM74408.1"/>
    </source>
</evidence>
<name>R7WH39_9NOCA</name>
<protein>
    <submittedName>
        <fullName evidence="1">Uncharacterized protein</fullName>
    </submittedName>
</protein>
<dbReference type="EMBL" id="APMY01000131">
    <property type="protein sequence ID" value="EOM74408.1"/>
    <property type="molecule type" value="Genomic_DNA"/>
</dbReference>
<dbReference type="RefSeq" id="WP_010840224.1">
    <property type="nucleotide sequence ID" value="NZ_APMY01000131.1"/>
</dbReference>
<proteinExistence type="predicted"/>
<dbReference type="PATRIC" id="fig|1273125.3.peg.4000"/>
<gene>
    <name evidence="1" type="ORF">Rrhod_4210</name>
</gene>
<dbReference type="AlphaFoldDB" id="R7WH39"/>
<evidence type="ECO:0000313" key="2">
    <source>
        <dbReference type="Proteomes" id="UP000013525"/>
    </source>
</evidence>
<keyword evidence="2" id="KW-1185">Reference proteome</keyword>
<dbReference type="Proteomes" id="UP000013525">
    <property type="component" value="Unassembled WGS sequence"/>
</dbReference>